<keyword evidence="1" id="KW-0479">Metal-binding</keyword>
<comment type="caution">
    <text evidence="3">The sequence shown here is derived from an EMBL/GenBank/DDBJ whole genome shotgun (WGS) entry which is preliminary data.</text>
</comment>
<sequence length="286" mass="31249">MKPTVQSYFDTQTCTATHIVFDAPGGYAAVIDPVLNYEPKSGRTTTRSADQVLEFLAANGLTLQWLLETHAHADHLSGARYLQEKAGGQIAIGEKITEVQKVFKSLFNLDAEFPVDGRQFDVLFAADTTFDIGKLSALALYVPGHTPADMAYVIGDCIFVGDTLFMPDVGSARCDFPGGDASQLYGSIQKILSFPPETRLFLCHDYPPAGREVCTHTTVARQKAENIHVRDGVSEADFVALRQKRDSGLEMPYLLIPAIQVNIRAGALPEAEDNGIRYLKIPLNAL</sequence>
<dbReference type="InterPro" id="IPR051682">
    <property type="entry name" value="Mito_Persulfide_Diox"/>
</dbReference>
<keyword evidence="4" id="KW-1185">Reference proteome</keyword>
<evidence type="ECO:0000313" key="4">
    <source>
        <dbReference type="Proteomes" id="UP000646911"/>
    </source>
</evidence>
<dbReference type="PANTHER" id="PTHR43084">
    <property type="entry name" value="PERSULFIDE DIOXYGENASE ETHE1"/>
    <property type="match status" value="1"/>
</dbReference>
<dbReference type="PANTHER" id="PTHR43084:SF1">
    <property type="entry name" value="PERSULFIDE DIOXYGENASE ETHE1, MITOCHONDRIAL"/>
    <property type="match status" value="1"/>
</dbReference>
<dbReference type="InterPro" id="IPR036866">
    <property type="entry name" value="RibonucZ/Hydroxyglut_hydro"/>
</dbReference>
<protein>
    <submittedName>
        <fullName evidence="3">MBL fold metallo-hydrolase</fullName>
    </submittedName>
</protein>
<dbReference type="RefSeq" id="WP_186956716.1">
    <property type="nucleotide sequence ID" value="NZ_JACOFX010000023.1"/>
</dbReference>
<reference evidence="3 4" key="1">
    <citation type="submission" date="2020-08" db="EMBL/GenBank/DDBJ databases">
        <title>Novel species isolated from subtropical streams in China.</title>
        <authorList>
            <person name="Lu H."/>
        </authorList>
    </citation>
    <scope>NUCLEOTIDE SEQUENCE [LARGE SCALE GENOMIC DNA]</scope>
    <source>
        <strain evidence="3 4">NL8W</strain>
    </source>
</reference>
<name>A0ABR6ZIG5_9BURK</name>
<feature type="domain" description="Metallo-beta-lactamase" evidence="2">
    <location>
        <begin position="13"/>
        <end position="204"/>
    </location>
</feature>
<accession>A0ABR6ZIG5</accession>
<evidence type="ECO:0000256" key="1">
    <source>
        <dbReference type="ARBA" id="ARBA00022723"/>
    </source>
</evidence>
<dbReference type="InterPro" id="IPR001279">
    <property type="entry name" value="Metallo-B-lactamas"/>
</dbReference>
<dbReference type="Gene3D" id="3.60.15.10">
    <property type="entry name" value="Ribonuclease Z/Hydroxyacylglutathione hydrolase-like"/>
    <property type="match status" value="1"/>
</dbReference>
<dbReference type="SMART" id="SM00849">
    <property type="entry name" value="Lactamase_B"/>
    <property type="match status" value="1"/>
</dbReference>
<dbReference type="InterPro" id="IPR044528">
    <property type="entry name" value="POD-like_MBL-fold"/>
</dbReference>
<dbReference type="Pfam" id="PF00753">
    <property type="entry name" value="Lactamase_B"/>
    <property type="match status" value="1"/>
</dbReference>
<dbReference type="CDD" id="cd07724">
    <property type="entry name" value="POD-like_MBL-fold"/>
    <property type="match status" value="1"/>
</dbReference>
<dbReference type="SUPFAM" id="SSF56281">
    <property type="entry name" value="Metallo-hydrolase/oxidoreductase"/>
    <property type="match status" value="1"/>
</dbReference>
<evidence type="ECO:0000313" key="3">
    <source>
        <dbReference type="EMBL" id="MBC3911042.1"/>
    </source>
</evidence>
<proteinExistence type="predicted"/>
<dbReference type="EMBL" id="JACOFX010000023">
    <property type="protein sequence ID" value="MBC3911042.1"/>
    <property type="molecule type" value="Genomic_DNA"/>
</dbReference>
<organism evidence="3 4">
    <name type="scientific">Undibacterium umbellatum</name>
    <dbReference type="NCBI Taxonomy" id="2762300"/>
    <lineage>
        <taxon>Bacteria</taxon>
        <taxon>Pseudomonadati</taxon>
        <taxon>Pseudomonadota</taxon>
        <taxon>Betaproteobacteria</taxon>
        <taxon>Burkholderiales</taxon>
        <taxon>Oxalobacteraceae</taxon>
        <taxon>Undibacterium</taxon>
    </lineage>
</organism>
<evidence type="ECO:0000259" key="2">
    <source>
        <dbReference type="SMART" id="SM00849"/>
    </source>
</evidence>
<dbReference type="Proteomes" id="UP000646911">
    <property type="component" value="Unassembled WGS sequence"/>
</dbReference>
<gene>
    <name evidence="3" type="ORF">H8L47_26055</name>
</gene>